<dbReference type="SUPFAM" id="SSF53822">
    <property type="entry name" value="Periplasmic binding protein-like I"/>
    <property type="match status" value="1"/>
</dbReference>
<evidence type="ECO:0000313" key="6">
    <source>
        <dbReference type="EMBL" id="KAH0546100.1"/>
    </source>
</evidence>
<proteinExistence type="predicted"/>
<dbReference type="AlphaFoldDB" id="A0AAV7I468"/>
<organism evidence="6 7">
    <name type="scientific">Cotesia glomerata</name>
    <name type="common">Lepidopteran parasitic wasp</name>
    <name type="synonym">Apanteles glomeratus</name>
    <dbReference type="NCBI Taxonomy" id="32391"/>
    <lineage>
        <taxon>Eukaryota</taxon>
        <taxon>Metazoa</taxon>
        <taxon>Ecdysozoa</taxon>
        <taxon>Arthropoda</taxon>
        <taxon>Hexapoda</taxon>
        <taxon>Insecta</taxon>
        <taxon>Pterygota</taxon>
        <taxon>Neoptera</taxon>
        <taxon>Endopterygota</taxon>
        <taxon>Hymenoptera</taxon>
        <taxon>Apocrita</taxon>
        <taxon>Ichneumonoidea</taxon>
        <taxon>Braconidae</taxon>
        <taxon>Microgastrinae</taxon>
        <taxon>Cotesia</taxon>
    </lineage>
</organism>
<name>A0AAV7I468_COTGL</name>
<dbReference type="InterPro" id="IPR001828">
    <property type="entry name" value="ANF_lig-bd_rcpt"/>
</dbReference>
<accession>A0AAV7I468</accession>
<keyword evidence="4" id="KW-0472">Membrane</keyword>
<keyword evidence="3" id="KW-1133">Transmembrane helix</keyword>
<reference evidence="6 7" key="1">
    <citation type="journal article" date="2021" name="J. Hered.">
        <title>A chromosome-level genome assembly of the parasitoid wasp, Cotesia glomerata (Hymenoptera: Braconidae).</title>
        <authorList>
            <person name="Pinto B.J."/>
            <person name="Weis J.J."/>
            <person name="Gamble T."/>
            <person name="Ode P.J."/>
            <person name="Paul R."/>
            <person name="Zaspel J.M."/>
        </authorList>
    </citation>
    <scope>NUCLEOTIDE SEQUENCE [LARGE SCALE GENOMIC DNA]</scope>
    <source>
        <strain evidence="6">CgM1</strain>
    </source>
</reference>
<protein>
    <recommendedName>
        <fullName evidence="5">Receptor ligand binding region domain-containing protein</fullName>
    </recommendedName>
</protein>
<dbReference type="Gene3D" id="3.40.50.2300">
    <property type="match status" value="1"/>
</dbReference>
<dbReference type="GO" id="GO:0016020">
    <property type="term" value="C:membrane"/>
    <property type="evidence" value="ECO:0007669"/>
    <property type="project" value="UniProtKB-SubCell"/>
</dbReference>
<dbReference type="EMBL" id="JAHXZJ010002237">
    <property type="protein sequence ID" value="KAH0546100.1"/>
    <property type="molecule type" value="Genomic_DNA"/>
</dbReference>
<dbReference type="Pfam" id="PF01094">
    <property type="entry name" value="ANF_receptor"/>
    <property type="match status" value="1"/>
</dbReference>
<feature type="domain" description="Receptor ligand binding region" evidence="5">
    <location>
        <begin position="117"/>
        <end position="209"/>
    </location>
</feature>
<evidence type="ECO:0000256" key="4">
    <source>
        <dbReference type="ARBA" id="ARBA00023136"/>
    </source>
</evidence>
<sequence length="243" mass="28007">MAHFREERTETCNELPGELRGNGVARLNYVWSMKYSRRRQAATLSGEHGVESKNKTGRLLCKPGRENANFHELHKEICIEDTVNYRVEHEFLIDPATVKPNSTATYHIGIPGEFITIHSKNVRPLLKQIKNSAESHIVLDCSTERIHEVLKQAQQIGMMSDYHSYLITSLDLHSVDLEEFKYGGTNITAFRLVDPEKPEIQKVVQDWIYGEQRYGRQLDMGQTHNKSFLSRHILPFCIEPLDC</sequence>
<evidence type="ECO:0000256" key="1">
    <source>
        <dbReference type="ARBA" id="ARBA00004370"/>
    </source>
</evidence>
<comment type="subcellular location">
    <subcellularLocation>
        <location evidence="1">Membrane</location>
    </subcellularLocation>
</comment>
<evidence type="ECO:0000256" key="2">
    <source>
        <dbReference type="ARBA" id="ARBA00022692"/>
    </source>
</evidence>
<gene>
    <name evidence="6" type="ORF">KQX54_006571</name>
</gene>
<keyword evidence="7" id="KW-1185">Reference proteome</keyword>
<keyword evidence="2" id="KW-0812">Transmembrane</keyword>
<evidence type="ECO:0000259" key="5">
    <source>
        <dbReference type="Pfam" id="PF01094"/>
    </source>
</evidence>
<dbReference type="InterPro" id="IPR028082">
    <property type="entry name" value="Peripla_BP_I"/>
</dbReference>
<dbReference type="Proteomes" id="UP000826195">
    <property type="component" value="Unassembled WGS sequence"/>
</dbReference>
<evidence type="ECO:0000256" key="3">
    <source>
        <dbReference type="ARBA" id="ARBA00022989"/>
    </source>
</evidence>
<comment type="caution">
    <text evidence="6">The sequence shown here is derived from an EMBL/GenBank/DDBJ whole genome shotgun (WGS) entry which is preliminary data.</text>
</comment>
<evidence type="ECO:0000313" key="7">
    <source>
        <dbReference type="Proteomes" id="UP000826195"/>
    </source>
</evidence>